<sequence length="208" mass="23682">MSSSQLSGISKHKLSDSHKRSQSKRTRISSRVRQTASAFPEPTPPVSGVKKQTKTFPPTVSTPFRDIRLLPVVNDLEFDNYPGNKGSGLVLELINTPDIKDLIKKYSHLLCIHFCSPSYRHNLYLSRGNTWKRHVDNITFCSHAKCTPDCSGWVFLSSGWVTSHEEKEDILTEIDNPKLKGIPQGLENWYSEYQAMLAEDEDEEEEEE</sequence>
<name>A0ACB8Q417_9AGAM</name>
<dbReference type="Proteomes" id="UP000814128">
    <property type="component" value="Unassembled WGS sequence"/>
</dbReference>
<comment type="caution">
    <text evidence="1">The sequence shown here is derived from an EMBL/GenBank/DDBJ whole genome shotgun (WGS) entry which is preliminary data.</text>
</comment>
<reference evidence="1" key="2">
    <citation type="journal article" date="2022" name="New Phytol.">
        <title>Evolutionary transition to the ectomycorrhizal habit in the genomes of a hyperdiverse lineage of mushroom-forming fungi.</title>
        <authorList>
            <person name="Looney B."/>
            <person name="Miyauchi S."/>
            <person name="Morin E."/>
            <person name="Drula E."/>
            <person name="Courty P.E."/>
            <person name="Kohler A."/>
            <person name="Kuo A."/>
            <person name="LaButti K."/>
            <person name="Pangilinan J."/>
            <person name="Lipzen A."/>
            <person name="Riley R."/>
            <person name="Andreopoulos W."/>
            <person name="He G."/>
            <person name="Johnson J."/>
            <person name="Nolan M."/>
            <person name="Tritt A."/>
            <person name="Barry K.W."/>
            <person name="Grigoriev I.V."/>
            <person name="Nagy L.G."/>
            <person name="Hibbett D."/>
            <person name="Henrissat B."/>
            <person name="Matheny P.B."/>
            <person name="Labbe J."/>
            <person name="Martin F.M."/>
        </authorList>
    </citation>
    <scope>NUCLEOTIDE SEQUENCE</scope>
    <source>
        <strain evidence="1">EC-137</strain>
    </source>
</reference>
<reference evidence="1" key="1">
    <citation type="submission" date="2021-02" db="EMBL/GenBank/DDBJ databases">
        <authorList>
            <consortium name="DOE Joint Genome Institute"/>
            <person name="Ahrendt S."/>
            <person name="Looney B.P."/>
            <person name="Miyauchi S."/>
            <person name="Morin E."/>
            <person name="Drula E."/>
            <person name="Courty P.E."/>
            <person name="Chicoki N."/>
            <person name="Fauchery L."/>
            <person name="Kohler A."/>
            <person name="Kuo A."/>
            <person name="Labutti K."/>
            <person name="Pangilinan J."/>
            <person name="Lipzen A."/>
            <person name="Riley R."/>
            <person name="Andreopoulos W."/>
            <person name="He G."/>
            <person name="Johnson J."/>
            <person name="Barry K.W."/>
            <person name="Grigoriev I.V."/>
            <person name="Nagy L."/>
            <person name="Hibbett D."/>
            <person name="Henrissat B."/>
            <person name="Matheny P.B."/>
            <person name="Labbe J."/>
            <person name="Martin F."/>
        </authorList>
    </citation>
    <scope>NUCLEOTIDE SEQUENCE</scope>
    <source>
        <strain evidence="1">EC-137</strain>
    </source>
</reference>
<keyword evidence="2" id="KW-1185">Reference proteome</keyword>
<evidence type="ECO:0000313" key="1">
    <source>
        <dbReference type="EMBL" id="KAI0026491.1"/>
    </source>
</evidence>
<proteinExistence type="predicted"/>
<protein>
    <submittedName>
        <fullName evidence="1">Uncharacterized protein</fullName>
    </submittedName>
</protein>
<dbReference type="EMBL" id="MU274486">
    <property type="protein sequence ID" value="KAI0026491.1"/>
    <property type="molecule type" value="Genomic_DNA"/>
</dbReference>
<accession>A0ACB8Q417</accession>
<feature type="non-terminal residue" evidence="1">
    <location>
        <position position="208"/>
    </location>
</feature>
<organism evidence="1 2">
    <name type="scientific">Vararia minispora EC-137</name>
    <dbReference type="NCBI Taxonomy" id="1314806"/>
    <lineage>
        <taxon>Eukaryota</taxon>
        <taxon>Fungi</taxon>
        <taxon>Dikarya</taxon>
        <taxon>Basidiomycota</taxon>
        <taxon>Agaricomycotina</taxon>
        <taxon>Agaricomycetes</taxon>
        <taxon>Russulales</taxon>
        <taxon>Lachnocladiaceae</taxon>
        <taxon>Vararia</taxon>
    </lineage>
</organism>
<gene>
    <name evidence="1" type="ORF">K488DRAFT_75301</name>
</gene>
<evidence type="ECO:0000313" key="2">
    <source>
        <dbReference type="Proteomes" id="UP000814128"/>
    </source>
</evidence>